<reference evidence="4" key="1">
    <citation type="submission" date="2019-11" db="EMBL/GenBank/DDBJ databases">
        <authorList>
            <person name="Feng L."/>
        </authorList>
    </citation>
    <scope>NUCLEOTIDE SEQUENCE</scope>
    <source>
        <strain evidence="4">PclaraLFYP37</strain>
    </source>
</reference>
<dbReference type="AlphaFoldDB" id="A0A6N3C0D4"/>
<feature type="region of interest" description="Disordered" evidence="1">
    <location>
        <begin position="361"/>
        <end position="385"/>
    </location>
</feature>
<feature type="transmembrane region" description="Helical" evidence="2">
    <location>
        <begin position="316"/>
        <end position="334"/>
    </location>
</feature>
<dbReference type="InterPro" id="IPR008756">
    <property type="entry name" value="Peptidase_M56"/>
</dbReference>
<feature type="transmembrane region" description="Helical" evidence="2">
    <location>
        <begin position="14"/>
        <end position="33"/>
    </location>
</feature>
<organism evidence="4">
    <name type="scientific">Paraprevotella clara</name>
    <dbReference type="NCBI Taxonomy" id="454154"/>
    <lineage>
        <taxon>Bacteria</taxon>
        <taxon>Pseudomonadati</taxon>
        <taxon>Bacteroidota</taxon>
        <taxon>Bacteroidia</taxon>
        <taxon>Bacteroidales</taxon>
        <taxon>Prevotellaceae</taxon>
        <taxon>Paraprevotella</taxon>
    </lineage>
</organism>
<dbReference type="InterPro" id="IPR052173">
    <property type="entry name" value="Beta-lactam_resp_regulator"/>
</dbReference>
<feature type="transmembrane region" description="Helical" evidence="2">
    <location>
        <begin position="45"/>
        <end position="66"/>
    </location>
</feature>
<keyword evidence="2" id="KW-0472">Membrane</keyword>
<dbReference type="RefSeq" id="WP_412441631.1">
    <property type="nucleotide sequence ID" value="NZ_CACRUT010000013.1"/>
</dbReference>
<evidence type="ECO:0000313" key="4">
    <source>
        <dbReference type="EMBL" id="VYU07287.1"/>
    </source>
</evidence>
<feature type="transmembrane region" description="Helical" evidence="2">
    <location>
        <begin position="144"/>
        <end position="167"/>
    </location>
</feature>
<keyword evidence="2" id="KW-0812">Transmembrane</keyword>
<keyword evidence="2" id="KW-1133">Transmembrane helix</keyword>
<sequence length="637" mass="74254">MTAFFNNIQIVPGFYPFASLLTSVILWALYRVFIHMKCQSRQAQLFITAGLCFVTASLFLKLTVWVEIQNPEMSKQNANIYVSETPVTPTVPSSFPTPILSPDDKTQKPNYHTVPATALPDEQPALSVPYYYVAQQYLKDNISYLYVTGILLLMIYLILQLGSLEFIRRKSRFKEQRGCIRVYHTPCSTPFSYSYNIFLPTNIEPEKQKFVLAHEESHIWHRHFYKLLFLQSVASVNWFNPFVWLLIRSIKELQEMEADKDVLDNGYDREQYQINLVLTCTENKEWILAKSNYNYSSLKSRILFMNKQIKNGRSRIIALTASISFWGVTGFVMAQTAEKNTQNLTHNTEVNITRLTNQTETQSIDSKTAAATSPSSISSESIIQGKPQRYDDRGCWTMVCIGDSAYRTYKYDKPVLHYKFYGKKSTLTICAYDRSNPDFVFFTGATGTYKEKSDSKVLEAGEIRLRKWIDADQFEDTWKDTYDVSGMKGTWKTERWKRSAPSEELDRVLACFKESEERDDRFKGTWKLKAKRNNRTGVVPPASYDRYKIYGKHRYLSFTLTPRNPKKLFYTFKGDCGTFKTVSPDLIREHQKDIKIKWVDKDNFSITLMVNGQEWYEEWTRVKRPDFFKKILKSTEL</sequence>
<name>A0A6N3C0D4_9BACT</name>
<feature type="domain" description="Peptidase M56" evidence="3">
    <location>
        <begin position="117"/>
        <end position="303"/>
    </location>
</feature>
<evidence type="ECO:0000259" key="3">
    <source>
        <dbReference type="Pfam" id="PF05569"/>
    </source>
</evidence>
<accession>A0A6N3C0D4</accession>
<dbReference type="PANTHER" id="PTHR34978:SF3">
    <property type="entry name" value="SLR0241 PROTEIN"/>
    <property type="match status" value="1"/>
</dbReference>
<proteinExistence type="predicted"/>
<dbReference type="EMBL" id="CACRUT010000013">
    <property type="protein sequence ID" value="VYU07287.1"/>
    <property type="molecule type" value="Genomic_DNA"/>
</dbReference>
<dbReference type="Pfam" id="PF05569">
    <property type="entry name" value="Peptidase_M56"/>
    <property type="match status" value="1"/>
</dbReference>
<evidence type="ECO:0000256" key="1">
    <source>
        <dbReference type="SAM" id="MobiDB-lite"/>
    </source>
</evidence>
<gene>
    <name evidence="4" type="ORF">PCLFYP37_01838</name>
</gene>
<evidence type="ECO:0000256" key="2">
    <source>
        <dbReference type="SAM" id="Phobius"/>
    </source>
</evidence>
<dbReference type="PANTHER" id="PTHR34978">
    <property type="entry name" value="POSSIBLE SENSOR-TRANSDUCER PROTEIN BLAR"/>
    <property type="match status" value="1"/>
</dbReference>
<feature type="compositionally biased region" description="Low complexity" evidence="1">
    <location>
        <begin position="366"/>
        <end position="383"/>
    </location>
</feature>
<protein>
    <submittedName>
        <fullName evidence="4">BlaR1 peptidase M56</fullName>
    </submittedName>
</protein>